<evidence type="ECO:0000256" key="6">
    <source>
        <dbReference type="ARBA" id="ARBA00022729"/>
    </source>
</evidence>
<proteinExistence type="inferred from homology"/>
<feature type="signal peptide" evidence="10">
    <location>
        <begin position="1"/>
        <end position="21"/>
    </location>
</feature>
<keyword evidence="6 10" id="KW-0732">Signal</keyword>
<evidence type="ECO:0000256" key="9">
    <source>
        <dbReference type="ARBA" id="ARBA00023180"/>
    </source>
</evidence>
<dbReference type="PROSITE" id="PS00131">
    <property type="entry name" value="CARBOXYPEPT_SER_SER"/>
    <property type="match status" value="3"/>
</dbReference>
<dbReference type="FunFam" id="3.40.50.1820:FF:000030">
    <property type="entry name" value="Carboxypeptidase"/>
    <property type="match status" value="1"/>
</dbReference>
<dbReference type="PRINTS" id="PR00724">
    <property type="entry name" value="CRBOXYPTASEC"/>
</dbReference>
<dbReference type="SUPFAM" id="SSF53474">
    <property type="entry name" value="alpha/beta-Hydrolases"/>
    <property type="match status" value="4"/>
</dbReference>
<sequence length="1581" mass="175520">MRALRVSLLLITIFVAATVEARQKDQLRRLIDAKKASWALERRDSAAAAFDASEIVKRDVVVPQDGSAEGDKIEALPGQPKQGYLPFGQYGGYVTVDATNGRALFYYFTEAPLGAAAKSLVLWLNGGPGCSSLGYGAMEELGPFRVNTDGKTLYKNRHAWNNVANVIFLESPVGVGFAYSNTSSDYDTNGDKRTAADSLTFLVNWLERFPQYKNRDFYITGESYAGHYIPQLAAAILHYNKINNASAINLKGIFVGNAYVDNAMNDKGAIEFLWNHALISDEAYAKVVKECIFNDNSSYTDACNEAQNETYNMAGNIDQYNVYAPICISDSNGTSYSYNEIPGYDACIDNYVSAYLNAPAVQKALHAVPTDWGQCVDFPWVDAPYSTVPTIKQLTQSGLRVWLYSGDVDDVVPITATRYSVKDLNLPIKTPWRAWYTKYEVGGYVEEYEGLTLATVRGAGHVVPTYQPERALVLFHSFLKGILPLIGVNTATKTVEQLLKLMKSTMFSRHAELHSLVDGALSPVFVGQQKGANGGGQDRCFAQPARGCRLRAVQRIRDGVEPKKGRALFYYFAESPQNSSTKPLVLWLNGGINTLLRSTGFFIYKMRVLRVSLLLITIFVAATVEARQKHQLRRLIDAKKASWALERRDSAAAAFDASEIVKRDVVVPQDGSAEGDKIEALPGQPKHGYLPFGQYGGYVTVNAKNGRALFYYFAEAPVGAAAKPLVLWLNGGPGCSSLGNGAMEELGPFRVNSDGKTLYKNRHAWNNVANVIFLESPVGVGFAYSNTSSDYDTNGDKRTAADSLTFLVNWLERFPQYKNRDFYITGESYAGHYIPQLAAAILHYNKINNASAINLKGIFVGNAYVDNAMNDKGAIEFLWNHALISDEAYAKVVKECIFNDNSSYTDACNEAQNETYNMAGNIDQYNVYAPICISVSNGTSYSYNEIPGYDACIDNYVTAYLNAPAVQKALHAVPTDWGECVDFPWVDAPYSTVPTIKQLTQSGLRVWLYSGDVDDVVPITATRYSVKDLNLPIKTPWRAWYTKYEVGGYVEEYEGLTLATVRGAGHMVPSYQPERALVLFHSFLKGILPPDLKKKEELKKKMRAVYLSLLFGFLCFFAFPKTNEANMQVEQLLKLMKSTMFSRPAELCSLVDDALSPVFVGQQEGLMAADKIDALPGQPEGVDFVQYSGYVTVEPKKGRALFYYFAESPQNSSMKPLVLWLNGGPGCSSLGYGAFEEIGPFRVKSDGKTLYRNKYAWNNVANVLFLESPVGVGFSYSNTSDDIYSNGDNRTAEDSYTFLANWFERFLQYKGRDFFISGESYAGHYIPQLAATILRHNKGGSNQTAINLRGVAIGNAFVDVTTNMEGTYEFQWGHALISDESYSKIREKCNFSAPNNECFDAESEIDIGSIDWYNIYAPNCRSAENRETKPDDGVGDFDPCTDDFVSLYLNDRAVQKALHAKARDWKFCNLLQWKDRPQTTLPVIKNLIESGLPIWLYSGDTDGIVPITATKNALKKLNLSISNKWRPWYSNQEVVGGYVEEYKGLVLVTVRGAGHMVPSYQPERALTMISCFLRAKLPPTS</sequence>
<dbReference type="GO" id="GO:0005576">
    <property type="term" value="C:extracellular region"/>
    <property type="evidence" value="ECO:0007669"/>
    <property type="project" value="UniProtKB-SubCell"/>
</dbReference>
<dbReference type="Gene3D" id="3.40.50.1820">
    <property type="entry name" value="alpha/beta hydrolase"/>
    <property type="match status" value="4"/>
</dbReference>
<evidence type="ECO:0000256" key="5">
    <source>
        <dbReference type="ARBA" id="ARBA00022670"/>
    </source>
</evidence>
<gene>
    <name evidence="11" type="ORF">CB5_LOCUS9470</name>
</gene>
<dbReference type="InterPro" id="IPR033124">
    <property type="entry name" value="Ser_caboxypep_his_AS"/>
</dbReference>
<dbReference type="EMBL" id="LR862145">
    <property type="protein sequence ID" value="CAD1826259.1"/>
    <property type="molecule type" value="Genomic_DNA"/>
</dbReference>
<evidence type="ECO:0000256" key="8">
    <source>
        <dbReference type="ARBA" id="ARBA00023157"/>
    </source>
</evidence>
<dbReference type="FunFam" id="3.40.50.1820:FF:000573">
    <property type="entry name" value="Carboxypeptidase"/>
    <property type="match status" value="2"/>
</dbReference>
<protein>
    <recommendedName>
        <fullName evidence="10">Carboxypeptidase</fullName>
        <ecNumber evidence="10">3.4.16.-</ecNumber>
    </recommendedName>
</protein>
<dbReference type="GO" id="GO:0004185">
    <property type="term" value="F:serine-type carboxypeptidase activity"/>
    <property type="evidence" value="ECO:0007669"/>
    <property type="project" value="UniProtKB-UniRule"/>
</dbReference>
<dbReference type="InterPro" id="IPR001563">
    <property type="entry name" value="Peptidase_S10"/>
</dbReference>
<dbReference type="Pfam" id="PF00450">
    <property type="entry name" value="Peptidase_S10"/>
    <property type="match status" value="4"/>
</dbReference>
<keyword evidence="7 10" id="KW-0378">Hydrolase</keyword>
<dbReference type="InterPro" id="IPR018202">
    <property type="entry name" value="Ser_caboxypep_ser_AS"/>
</dbReference>
<dbReference type="PROSITE" id="PS00560">
    <property type="entry name" value="CARBOXYPEPT_SER_HIS"/>
    <property type="match status" value="3"/>
</dbReference>
<evidence type="ECO:0000256" key="3">
    <source>
        <dbReference type="ARBA" id="ARBA00022525"/>
    </source>
</evidence>
<dbReference type="GO" id="GO:0006508">
    <property type="term" value="P:proteolysis"/>
    <property type="evidence" value="ECO:0007669"/>
    <property type="project" value="UniProtKB-KW"/>
</dbReference>
<keyword evidence="5 10" id="KW-0645">Protease</keyword>
<keyword evidence="9" id="KW-0325">Glycoprotein</keyword>
<comment type="similarity">
    <text evidence="2 10">Belongs to the peptidase S10 family.</text>
</comment>
<dbReference type="Gene3D" id="6.10.250.940">
    <property type="match status" value="2"/>
</dbReference>
<dbReference type="EC" id="3.4.16.-" evidence="10"/>
<keyword evidence="4 10" id="KW-0121">Carboxypeptidase</keyword>
<organism evidence="11">
    <name type="scientific">Ananas comosus var. bracteatus</name>
    <name type="common">red pineapple</name>
    <dbReference type="NCBI Taxonomy" id="296719"/>
    <lineage>
        <taxon>Eukaryota</taxon>
        <taxon>Viridiplantae</taxon>
        <taxon>Streptophyta</taxon>
        <taxon>Embryophyta</taxon>
        <taxon>Tracheophyta</taxon>
        <taxon>Spermatophyta</taxon>
        <taxon>Magnoliopsida</taxon>
        <taxon>Liliopsida</taxon>
        <taxon>Poales</taxon>
        <taxon>Bromeliaceae</taxon>
        <taxon>Bromelioideae</taxon>
        <taxon>Ananas</taxon>
    </lineage>
</organism>
<dbReference type="FunFam" id="3.40.50.11320:FF:000001">
    <property type="entry name" value="Carboxypeptidase"/>
    <property type="match status" value="3"/>
</dbReference>
<name>A0A6V7P5Y4_ANACO</name>
<evidence type="ECO:0000256" key="1">
    <source>
        <dbReference type="ARBA" id="ARBA00004613"/>
    </source>
</evidence>
<evidence type="ECO:0000256" key="10">
    <source>
        <dbReference type="RuleBase" id="RU361156"/>
    </source>
</evidence>
<keyword evidence="3" id="KW-0964">Secreted</keyword>
<dbReference type="InterPro" id="IPR029058">
    <property type="entry name" value="AB_hydrolase_fold"/>
</dbReference>
<evidence type="ECO:0000256" key="4">
    <source>
        <dbReference type="ARBA" id="ARBA00022645"/>
    </source>
</evidence>
<feature type="chain" id="PRO_5028512378" description="Carboxypeptidase" evidence="10">
    <location>
        <begin position="22"/>
        <end position="1581"/>
    </location>
</feature>
<evidence type="ECO:0000256" key="2">
    <source>
        <dbReference type="ARBA" id="ARBA00009431"/>
    </source>
</evidence>
<evidence type="ECO:0000313" key="11">
    <source>
        <dbReference type="EMBL" id="CAD1826259.1"/>
    </source>
</evidence>
<comment type="subcellular location">
    <subcellularLocation>
        <location evidence="1">Secreted</location>
    </subcellularLocation>
</comment>
<dbReference type="PANTHER" id="PTHR11802">
    <property type="entry name" value="SERINE PROTEASE FAMILY S10 SERINE CARBOXYPEPTIDASE"/>
    <property type="match status" value="1"/>
</dbReference>
<dbReference type="GO" id="GO:0005773">
    <property type="term" value="C:vacuole"/>
    <property type="evidence" value="ECO:0007669"/>
    <property type="project" value="TreeGrafter"/>
</dbReference>
<dbReference type="Gene3D" id="3.40.50.11320">
    <property type="match status" value="2"/>
</dbReference>
<accession>A0A6V7P5Y4</accession>
<reference evidence="11" key="1">
    <citation type="submission" date="2020-07" db="EMBL/GenBank/DDBJ databases">
        <authorList>
            <person name="Lin J."/>
        </authorList>
    </citation>
    <scope>NUCLEOTIDE SEQUENCE</scope>
</reference>
<evidence type="ECO:0000256" key="7">
    <source>
        <dbReference type="ARBA" id="ARBA00022801"/>
    </source>
</evidence>
<dbReference type="PANTHER" id="PTHR11802:SF132">
    <property type="entry name" value="SERINE CARBOXYPEPTIDASE-LIKE 36-RELATED"/>
    <property type="match status" value="1"/>
</dbReference>
<keyword evidence="8" id="KW-1015">Disulfide bond</keyword>